<dbReference type="Proteomes" id="UP000799750">
    <property type="component" value="Unassembled WGS sequence"/>
</dbReference>
<dbReference type="CDD" id="cd09220">
    <property type="entry name" value="GH64-GluB-like"/>
    <property type="match status" value="1"/>
</dbReference>
<dbReference type="Gene3D" id="3.30.920.50">
    <property type="entry name" value="Beta-1,3-glucanase, C-terminal domain"/>
    <property type="match status" value="1"/>
</dbReference>
<name>A0A6A6QLE6_9PEZI</name>
<dbReference type="PANTHER" id="PTHR38165:SF1">
    <property type="entry name" value="GLUCANASE B"/>
    <property type="match status" value="1"/>
</dbReference>
<dbReference type="InterPro" id="IPR042517">
    <property type="entry name" value="Glyco_hydro_64_N_2"/>
</dbReference>
<dbReference type="InterPro" id="IPR032477">
    <property type="entry name" value="Glyco_hydro_64"/>
</dbReference>
<dbReference type="Pfam" id="PF16483">
    <property type="entry name" value="Glyco_hydro_64"/>
    <property type="match status" value="1"/>
</dbReference>
<dbReference type="PANTHER" id="PTHR38165">
    <property type="match status" value="1"/>
</dbReference>
<feature type="region of interest" description="Disordered" evidence="1">
    <location>
        <begin position="1"/>
        <end position="31"/>
    </location>
</feature>
<evidence type="ECO:0000313" key="3">
    <source>
        <dbReference type="EMBL" id="KAF2492939.1"/>
    </source>
</evidence>
<dbReference type="InterPro" id="IPR037176">
    <property type="entry name" value="Osmotin/thaumatin-like_sf"/>
</dbReference>
<dbReference type="AlphaFoldDB" id="A0A6A6QLE6"/>
<proteinExistence type="predicted"/>
<gene>
    <name evidence="3" type="ORF">BU16DRAFT_529191</name>
</gene>
<dbReference type="InterPro" id="IPR037398">
    <property type="entry name" value="Glyco_hydro_64_fam"/>
</dbReference>
<organism evidence="3 4">
    <name type="scientific">Lophium mytilinum</name>
    <dbReference type="NCBI Taxonomy" id="390894"/>
    <lineage>
        <taxon>Eukaryota</taxon>
        <taxon>Fungi</taxon>
        <taxon>Dikarya</taxon>
        <taxon>Ascomycota</taxon>
        <taxon>Pezizomycotina</taxon>
        <taxon>Dothideomycetes</taxon>
        <taxon>Pleosporomycetidae</taxon>
        <taxon>Mytilinidiales</taxon>
        <taxon>Mytilinidiaceae</taxon>
        <taxon>Lophium</taxon>
    </lineage>
</organism>
<evidence type="ECO:0000259" key="2">
    <source>
        <dbReference type="PROSITE" id="PS52006"/>
    </source>
</evidence>
<dbReference type="EMBL" id="MU004193">
    <property type="protein sequence ID" value="KAF2492939.1"/>
    <property type="molecule type" value="Genomic_DNA"/>
</dbReference>
<evidence type="ECO:0000256" key="1">
    <source>
        <dbReference type="SAM" id="MobiDB-lite"/>
    </source>
</evidence>
<evidence type="ECO:0000313" key="4">
    <source>
        <dbReference type="Proteomes" id="UP000799750"/>
    </source>
</evidence>
<reference evidence="3" key="1">
    <citation type="journal article" date="2020" name="Stud. Mycol.">
        <title>101 Dothideomycetes genomes: a test case for predicting lifestyles and emergence of pathogens.</title>
        <authorList>
            <person name="Haridas S."/>
            <person name="Albert R."/>
            <person name="Binder M."/>
            <person name="Bloem J."/>
            <person name="Labutti K."/>
            <person name="Salamov A."/>
            <person name="Andreopoulos B."/>
            <person name="Baker S."/>
            <person name="Barry K."/>
            <person name="Bills G."/>
            <person name="Bluhm B."/>
            <person name="Cannon C."/>
            <person name="Castanera R."/>
            <person name="Culley D."/>
            <person name="Daum C."/>
            <person name="Ezra D."/>
            <person name="Gonzalez J."/>
            <person name="Henrissat B."/>
            <person name="Kuo A."/>
            <person name="Liang C."/>
            <person name="Lipzen A."/>
            <person name="Lutzoni F."/>
            <person name="Magnuson J."/>
            <person name="Mondo S."/>
            <person name="Nolan M."/>
            <person name="Ohm R."/>
            <person name="Pangilinan J."/>
            <person name="Park H.-J."/>
            <person name="Ramirez L."/>
            <person name="Alfaro M."/>
            <person name="Sun H."/>
            <person name="Tritt A."/>
            <person name="Yoshinaga Y."/>
            <person name="Zwiers L.-H."/>
            <person name="Turgeon B."/>
            <person name="Goodwin S."/>
            <person name="Spatafora J."/>
            <person name="Crous P."/>
            <person name="Grigoriev I."/>
        </authorList>
    </citation>
    <scope>NUCLEOTIDE SEQUENCE</scope>
    <source>
        <strain evidence="3">CBS 269.34</strain>
    </source>
</reference>
<keyword evidence="4" id="KW-1185">Reference proteome</keyword>
<accession>A0A6A6QLE6</accession>
<feature type="domain" description="GH64" evidence="2">
    <location>
        <begin position="36"/>
        <end position="402"/>
    </location>
</feature>
<dbReference type="Gene3D" id="2.60.110.10">
    <property type="entry name" value="Thaumatin"/>
    <property type="match status" value="1"/>
</dbReference>
<dbReference type="PROSITE" id="PS52006">
    <property type="entry name" value="GH64"/>
    <property type="match status" value="1"/>
</dbReference>
<dbReference type="OrthoDB" id="10058186at2759"/>
<sequence length="422" mass="44788">MKRFLQKLSSKNESPSDDVPQSDGPSDDSPQFVQRAATGNQQVLAAASGTLNIALQNRTSSNTVYAYITGLALQKNNAPLFIESDGRTIYYPKSPSSPGASLAANCAIRLGAPGSTTTVNIPKIAGGRIWFSVNAPLVFKINPGPAIVEPSVTNPSDPNINLSWAFCEFTYNDSQLFANISYVDFVSIPVSLTLTNTSNVTQHISGMPSNGLTTVINGLRAQAAKDHQPWDQLVYSHNGTPLRVLSPNNLLVEHPSAFQTYWTPYIQSVWAKFSAAPIHINSQAAFGTVSGSVANHQLSLGAAGSFAQPSARDIFTCSTGPFATGSNAERNTVIPRLSAAFNRSTLLLSDTFPNGVSRGEYYQNPVTNHYSRVVHAANLDGKGYAFPYDDVTPDGGVDQSGAVMEGSPKLFTVAVGGGGAHT</sequence>
<protein>
    <recommendedName>
        <fullName evidence="2">GH64 domain-containing protein</fullName>
    </recommendedName>
</protein>